<protein>
    <submittedName>
        <fullName evidence="2">Uncharacterized protein</fullName>
    </submittedName>
</protein>
<feature type="region of interest" description="Disordered" evidence="1">
    <location>
        <begin position="110"/>
        <end position="133"/>
    </location>
</feature>
<dbReference type="HOGENOM" id="CLU_1905511_0_0_11"/>
<evidence type="ECO:0000256" key="1">
    <source>
        <dbReference type="SAM" id="MobiDB-lite"/>
    </source>
</evidence>
<name>K4QV50_STRDJ</name>
<reference evidence="2 3" key="1">
    <citation type="journal article" date="2012" name="J. Bacteriol.">
        <title>Genome sequence of the bacterium Streptomyces davawensis JCM 4913 and heterologous production of the unique antibiotic roseoflavin.</title>
        <authorList>
            <person name="Jankowitsch F."/>
            <person name="Schwarz J."/>
            <person name="Ruckert C."/>
            <person name="Gust B."/>
            <person name="Szczepanowski R."/>
            <person name="Blom J."/>
            <person name="Pelzer S."/>
            <person name="Kalinowski J."/>
            <person name="Mack M."/>
        </authorList>
    </citation>
    <scope>NUCLEOTIDE SEQUENCE [LARGE SCALE GENOMIC DNA]</scope>
    <source>
        <strain evidence="3">DSM 101723 / JCM 4913 / KCC S-0913 / 768</strain>
    </source>
</reference>
<dbReference type="AlphaFoldDB" id="K4QV50"/>
<dbReference type="KEGG" id="sdv:BN159_0321"/>
<dbReference type="EMBL" id="HE971709">
    <property type="protein sequence ID" value="CCK24700.1"/>
    <property type="molecule type" value="Genomic_DNA"/>
</dbReference>
<evidence type="ECO:0000313" key="3">
    <source>
        <dbReference type="Proteomes" id="UP000008043"/>
    </source>
</evidence>
<gene>
    <name evidence="2" type="ORF">BN159_0321</name>
</gene>
<dbReference type="Proteomes" id="UP000008043">
    <property type="component" value="Chromosome"/>
</dbReference>
<accession>K4QV50</accession>
<evidence type="ECO:0000313" key="2">
    <source>
        <dbReference type="EMBL" id="CCK24700.1"/>
    </source>
</evidence>
<proteinExistence type="predicted"/>
<sequence length="133" mass="14591">MYDEKAEPALQAVVRAVSLVNFSPRLRNTRDANGTADRGRPVTVEMHELTRELRARILAPDAVFDNADLSSRAKAIRDSLVDFLAYERQVFIGNATQMNYAPIIWTRSVTPPDGHTPSNARGAPDDGQPGSGE</sequence>
<keyword evidence="3" id="KW-1185">Reference proteome</keyword>
<organism evidence="2 3">
    <name type="scientific">Streptomyces davaonensis (strain DSM 101723 / JCM 4913 / KCC S-0913 / 768)</name>
    <dbReference type="NCBI Taxonomy" id="1214101"/>
    <lineage>
        <taxon>Bacteria</taxon>
        <taxon>Bacillati</taxon>
        <taxon>Actinomycetota</taxon>
        <taxon>Actinomycetes</taxon>
        <taxon>Kitasatosporales</taxon>
        <taxon>Streptomycetaceae</taxon>
        <taxon>Streptomyces</taxon>
    </lineage>
</organism>